<gene>
    <name evidence="1" type="ORF">FWK35_00032128</name>
</gene>
<evidence type="ECO:0000313" key="1">
    <source>
        <dbReference type="EMBL" id="KAF0741196.1"/>
    </source>
</evidence>
<organism evidence="1 2">
    <name type="scientific">Aphis craccivora</name>
    <name type="common">Cowpea aphid</name>
    <dbReference type="NCBI Taxonomy" id="307492"/>
    <lineage>
        <taxon>Eukaryota</taxon>
        <taxon>Metazoa</taxon>
        <taxon>Ecdysozoa</taxon>
        <taxon>Arthropoda</taxon>
        <taxon>Hexapoda</taxon>
        <taxon>Insecta</taxon>
        <taxon>Pterygota</taxon>
        <taxon>Neoptera</taxon>
        <taxon>Paraneoptera</taxon>
        <taxon>Hemiptera</taxon>
        <taxon>Sternorrhyncha</taxon>
        <taxon>Aphidomorpha</taxon>
        <taxon>Aphidoidea</taxon>
        <taxon>Aphididae</taxon>
        <taxon>Aphidini</taxon>
        <taxon>Aphis</taxon>
        <taxon>Aphis</taxon>
    </lineage>
</organism>
<keyword evidence="2" id="KW-1185">Reference proteome</keyword>
<dbReference type="EMBL" id="VUJU01007732">
    <property type="protein sequence ID" value="KAF0741196.1"/>
    <property type="molecule type" value="Genomic_DNA"/>
</dbReference>
<dbReference type="GO" id="GO:0003964">
    <property type="term" value="F:RNA-directed DNA polymerase activity"/>
    <property type="evidence" value="ECO:0007669"/>
    <property type="project" value="UniProtKB-KW"/>
</dbReference>
<accession>A0A6G0XLI3</accession>
<evidence type="ECO:0000313" key="2">
    <source>
        <dbReference type="Proteomes" id="UP000478052"/>
    </source>
</evidence>
<protein>
    <submittedName>
        <fullName evidence="1">Reverse transcriptase domain-containing protein</fullName>
    </submittedName>
</protein>
<dbReference type="OrthoDB" id="6625104at2759"/>
<reference evidence="1 2" key="1">
    <citation type="submission" date="2019-08" db="EMBL/GenBank/DDBJ databases">
        <title>Whole genome of Aphis craccivora.</title>
        <authorList>
            <person name="Voronova N.V."/>
            <person name="Shulinski R.S."/>
            <person name="Bandarenka Y.V."/>
            <person name="Zhorov D.G."/>
            <person name="Warner D."/>
        </authorList>
    </citation>
    <scope>NUCLEOTIDE SEQUENCE [LARGE SCALE GENOMIC DNA]</scope>
    <source>
        <strain evidence="1">180601</strain>
        <tissue evidence="1">Whole Body</tissue>
    </source>
</reference>
<sequence>MHKFGFPRKLIRLANLCMENTQYTVRVDNTMSTPFTVYTGLKQGDALFAMLFNLVLEKVVRELQCLRGSQVTKQVKQVNNDNELCILGFANDLDIIVNSLTEIANASRELIWQKICGPVFDANVGCWRRRFNTELQEIMNLAPVTNFIKGQRIQWLGHILRREENGSVRVAFERKPKGKRPRGRPRKR</sequence>
<keyword evidence="1" id="KW-0808">Transferase</keyword>
<name>A0A6G0XLI3_APHCR</name>
<proteinExistence type="predicted"/>
<dbReference type="PANTHER" id="PTHR47027">
    <property type="entry name" value="REVERSE TRANSCRIPTASE DOMAIN-CONTAINING PROTEIN"/>
    <property type="match status" value="1"/>
</dbReference>
<dbReference type="AlphaFoldDB" id="A0A6G0XLI3"/>
<keyword evidence="1" id="KW-0548">Nucleotidyltransferase</keyword>
<dbReference type="Proteomes" id="UP000478052">
    <property type="component" value="Unassembled WGS sequence"/>
</dbReference>
<dbReference type="PANTHER" id="PTHR47027:SF20">
    <property type="entry name" value="REVERSE TRANSCRIPTASE-LIKE PROTEIN WITH RNA-DIRECTED DNA POLYMERASE DOMAIN"/>
    <property type="match status" value="1"/>
</dbReference>
<comment type="caution">
    <text evidence="1">The sequence shown here is derived from an EMBL/GenBank/DDBJ whole genome shotgun (WGS) entry which is preliminary data.</text>
</comment>
<keyword evidence="1" id="KW-0695">RNA-directed DNA polymerase</keyword>